<proteinExistence type="predicted"/>
<dbReference type="STRING" id="1235591.CAK95_27020"/>
<evidence type="ECO:0000313" key="2">
    <source>
        <dbReference type="Proteomes" id="UP000194137"/>
    </source>
</evidence>
<dbReference type="KEGG" id="psin:CAK95_27020"/>
<dbReference type="Proteomes" id="UP000194137">
    <property type="component" value="Chromosome"/>
</dbReference>
<gene>
    <name evidence="1" type="ORF">CAK95_27020</name>
</gene>
<dbReference type="Gene3D" id="3.40.50.1820">
    <property type="entry name" value="alpha/beta hydrolase"/>
    <property type="match status" value="1"/>
</dbReference>
<dbReference type="GO" id="GO:0003824">
    <property type="term" value="F:catalytic activity"/>
    <property type="evidence" value="ECO:0007669"/>
    <property type="project" value="InterPro"/>
</dbReference>
<dbReference type="Pfam" id="PF12697">
    <property type="entry name" value="Abhydrolase_6"/>
    <property type="match status" value="1"/>
</dbReference>
<protein>
    <submittedName>
        <fullName evidence="1">Uncharacterized protein</fullName>
    </submittedName>
</protein>
<dbReference type="SUPFAM" id="SSF53474">
    <property type="entry name" value="alpha/beta-Hydrolases"/>
    <property type="match status" value="1"/>
</dbReference>
<dbReference type="AlphaFoldDB" id="A0A1W6ZYF8"/>
<dbReference type="InterPro" id="IPR029058">
    <property type="entry name" value="AB_hydrolase_fold"/>
</dbReference>
<dbReference type="PANTHER" id="PTHR43194">
    <property type="entry name" value="HYDROLASE ALPHA/BETA FOLD FAMILY"/>
    <property type="match status" value="1"/>
</dbReference>
<organism evidence="1 2">
    <name type="scientific">Pseudorhodoplanes sinuspersici</name>
    <dbReference type="NCBI Taxonomy" id="1235591"/>
    <lineage>
        <taxon>Bacteria</taxon>
        <taxon>Pseudomonadati</taxon>
        <taxon>Pseudomonadota</taxon>
        <taxon>Alphaproteobacteria</taxon>
        <taxon>Hyphomicrobiales</taxon>
        <taxon>Pseudorhodoplanes</taxon>
    </lineage>
</organism>
<keyword evidence="2" id="KW-1185">Reference proteome</keyword>
<dbReference type="PRINTS" id="PR00412">
    <property type="entry name" value="EPOXHYDRLASE"/>
</dbReference>
<evidence type="ECO:0000313" key="1">
    <source>
        <dbReference type="EMBL" id="ARQ02350.1"/>
    </source>
</evidence>
<name>A0A1W6ZYF8_9HYPH</name>
<dbReference type="InterPro" id="IPR000639">
    <property type="entry name" value="Epox_hydrolase-like"/>
</dbReference>
<dbReference type="PRINTS" id="PR00111">
    <property type="entry name" value="ABHYDROLASE"/>
</dbReference>
<dbReference type="InterPro" id="IPR000073">
    <property type="entry name" value="AB_hydrolase_1"/>
</dbReference>
<dbReference type="RefSeq" id="WP_086090781.1">
    <property type="nucleotide sequence ID" value="NZ_CP021112.1"/>
</dbReference>
<reference evidence="1 2" key="1">
    <citation type="submission" date="2017-05" db="EMBL/GenBank/DDBJ databases">
        <title>Full genome sequence of Pseudorhodoplanes sinuspersici.</title>
        <authorList>
            <person name="Dastgheib S.M.M."/>
            <person name="Shavandi M."/>
            <person name="Tirandaz H."/>
        </authorList>
    </citation>
    <scope>NUCLEOTIDE SEQUENCE [LARGE SCALE GENOMIC DNA]</scope>
    <source>
        <strain evidence="1 2">RIPI110</strain>
    </source>
</reference>
<dbReference type="InterPro" id="IPR050228">
    <property type="entry name" value="Carboxylesterase_BioH"/>
</dbReference>
<accession>A0A1W6ZYF8</accession>
<dbReference type="PANTHER" id="PTHR43194:SF2">
    <property type="entry name" value="PEROXISOMAL MEMBRANE PROTEIN LPX1"/>
    <property type="match status" value="1"/>
</dbReference>
<dbReference type="OrthoDB" id="9785847at2"/>
<sequence>MAEQSPQTGPIGVVFLHGVGGSAHVWQPQLEAFSAAGYQPLPLNLPGYGGRPPIEHIDFEQFSDDVEAAIARAGLDRPVLIGHSLGGMIVQTMLRRRPEEYRAAILVGTSPAFGRPDGDFQKKFVADRLAPLRSGKTMGELAAGMINEIIGPAPDPQGKAAAIASMAAAPAATYKACVEAIVMFEERANLGQIRVPTLCLVGEFDRNAPPQMMERMAAKIPGAKFTLLPGLGHLPNLENPAAFNAAVLDFLREALPTRSEPRDVTPRSAAE</sequence>
<dbReference type="EMBL" id="CP021112">
    <property type="protein sequence ID" value="ARQ02350.1"/>
    <property type="molecule type" value="Genomic_DNA"/>
</dbReference>